<feature type="transmembrane region" description="Helical" evidence="1">
    <location>
        <begin position="136"/>
        <end position="156"/>
    </location>
</feature>
<feature type="transmembrane region" description="Helical" evidence="1">
    <location>
        <begin position="12"/>
        <end position="36"/>
    </location>
</feature>
<organism evidence="2 3">
    <name type="scientific">Folsomia candida</name>
    <name type="common">Springtail</name>
    <dbReference type="NCBI Taxonomy" id="158441"/>
    <lineage>
        <taxon>Eukaryota</taxon>
        <taxon>Metazoa</taxon>
        <taxon>Ecdysozoa</taxon>
        <taxon>Arthropoda</taxon>
        <taxon>Hexapoda</taxon>
        <taxon>Collembola</taxon>
        <taxon>Entomobryomorpha</taxon>
        <taxon>Isotomoidea</taxon>
        <taxon>Isotomidae</taxon>
        <taxon>Proisotominae</taxon>
        <taxon>Folsomia</taxon>
    </lineage>
</organism>
<proteinExistence type="predicted"/>
<evidence type="ECO:0000313" key="3">
    <source>
        <dbReference type="Proteomes" id="UP000198287"/>
    </source>
</evidence>
<accession>A0A226DJN8</accession>
<reference evidence="2 3" key="1">
    <citation type="submission" date="2015-12" db="EMBL/GenBank/DDBJ databases">
        <title>The genome of Folsomia candida.</title>
        <authorList>
            <person name="Faddeeva A."/>
            <person name="Derks M.F."/>
            <person name="Anvar Y."/>
            <person name="Smit S."/>
            <person name="Van Straalen N."/>
            <person name="Roelofs D."/>
        </authorList>
    </citation>
    <scope>NUCLEOTIDE SEQUENCE [LARGE SCALE GENOMIC DNA]</scope>
    <source>
        <strain evidence="2 3">VU population</strain>
        <tissue evidence="2">Whole body</tissue>
    </source>
</reference>
<sequence length="473" mass="54710">MKRTLWKFNTIAVHFITVIWIALLYAVAVTVMFSVVPARQQYFYSLIHSSKPNKMDVIFLAFLIFEAYAKTSQVLMMATDVFSILPTLLPTAFWMEYFRRIDRKTTPFSEKISLSQKFHVLITYYNHVFVSLLPPMLSVLIPTAMCVTCSFAAIRFKSFLPIFEYIPFPIMFNNELIVIVVTLLPATTIYEVSDKLWRHIRNEVNARSGKVSRKRLAALHAFGVKMGSIQYPAAKMKRTFWKFNTIDVHIIAVIWIALMYAFVVTLMFSVVPARQQYFYSLIYSSKPDKMDVIFLIFLIFEAYAKTSQVLMMATDVFSILPTLLPTAFWMDYFRRIDRITTPFSEKISLFQKFHVLIAYYNHAFVSLLPPTISVCIPAAMCVTSCFGAVRFRSFLPIFEYIPFPIMFNNDLIFIVVTLLPAATIYEVSDKLRRHIRNEVNSSSDKVSRKRSAALHTFGSRMSTKSNPDFLTDK</sequence>
<feature type="transmembrane region" description="Helical" evidence="1">
    <location>
        <begin position="57"/>
        <end position="75"/>
    </location>
</feature>
<feature type="transmembrane region" description="Helical" evidence="1">
    <location>
        <begin position="411"/>
        <end position="428"/>
    </location>
</feature>
<gene>
    <name evidence="2" type="ORF">Fcan01_20820</name>
</gene>
<dbReference type="Proteomes" id="UP000198287">
    <property type="component" value="Unassembled WGS sequence"/>
</dbReference>
<name>A0A226DJN8_FOLCA</name>
<keyword evidence="3" id="KW-1185">Reference proteome</keyword>
<dbReference type="EMBL" id="LNIX01000019">
    <property type="protein sequence ID" value="OXA44801.1"/>
    <property type="molecule type" value="Genomic_DNA"/>
</dbReference>
<keyword evidence="1" id="KW-0812">Transmembrane</keyword>
<feature type="transmembrane region" description="Helical" evidence="1">
    <location>
        <begin position="246"/>
        <end position="271"/>
    </location>
</feature>
<feature type="transmembrane region" description="Helical" evidence="1">
    <location>
        <begin position="367"/>
        <end position="391"/>
    </location>
</feature>
<keyword evidence="1" id="KW-0472">Membrane</keyword>
<feature type="transmembrane region" description="Helical" evidence="1">
    <location>
        <begin position="176"/>
        <end position="193"/>
    </location>
</feature>
<comment type="caution">
    <text evidence="2">The sequence shown here is derived from an EMBL/GenBank/DDBJ whole genome shotgun (WGS) entry which is preliminary data.</text>
</comment>
<evidence type="ECO:0000256" key="1">
    <source>
        <dbReference type="SAM" id="Phobius"/>
    </source>
</evidence>
<feature type="transmembrane region" description="Helical" evidence="1">
    <location>
        <begin position="292"/>
        <end position="310"/>
    </location>
</feature>
<dbReference type="AlphaFoldDB" id="A0A226DJN8"/>
<evidence type="ECO:0000313" key="2">
    <source>
        <dbReference type="EMBL" id="OXA44801.1"/>
    </source>
</evidence>
<keyword evidence="1" id="KW-1133">Transmembrane helix</keyword>
<protein>
    <submittedName>
        <fullName evidence="2">Uncharacterized protein</fullName>
    </submittedName>
</protein>